<evidence type="ECO:0000256" key="7">
    <source>
        <dbReference type="SAM" id="MobiDB-lite"/>
    </source>
</evidence>
<protein>
    <recommendedName>
        <fullName evidence="6">Mitochondrial fission regulator</fullName>
    </recommendedName>
</protein>
<comment type="function">
    <text evidence="5">May play a role in mitochondrial aerobic respiration. May also regulate mitochondrial organization and fission.</text>
</comment>
<comment type="caution">
    <text evidence="9">The sequence shown here is derived from an EMBL/GenBank/DDBJ whole genome shotgun (WGS) entry which is preliminary data.</text>
</comment>
<dbReference type="GO" id="GO:0009060">
    <property type="term" value="P:aerobic respiration"/>
    <property type="evidence" value="ECO:0007669"/>
    <property type="project" value="UniProtKB-UniRule"/>
</dbReference>
<name>A0A401NY22_SCYTO</name>
<comment type="function">
    <text evidence="6">Plays a role in mitochondrial aerobic respiration. Regulates mitochondrial organization and fission.</text>
</comment>
<dbReference type="PANTHER" id="PTHR14215:SF1">
    <property type="entry name" value="MITOCHONDRIAL FISSION REGULATOR 1"/>
    <property type="match status" value="1"/>
</dbReference>
<keyword evidence="10" id="KW-1185">Reference proteome</keyword>
<evidence type="ECO:0000256" key="5">
    <source>
        <dbReference type="ARBA" id="ARBA00037378"/>
    </source>
</evidence>
<feature type="region of interest" description="Disordered" evidence="7">
    <location>
        <begin position="179"/>
        <end position="198"/>
    </location>
</feature>
<feature type="chain" id="PRO_5019303052" description="Mitochondrial fission regulator" evidence="8">
    <location>
        <begin position="17"/>
        <end position="330"/>
    </location>
</feature>
<dbReference type="AlphaFoldDB" id="A0A401NY22"/>
<dbReference type="GO" id="GO:0005739">
    <property type="term" value="C:mitochondrion"/>
    <property type="evidence" value="ECO:0007669"/>
    <property type="project" value="UniProtKB-SubCell"/>
</dbReference>
<evidence type="ECO:0000313" key="10">
    <source>
        <dbReference type="Proteomes" id="UP000288216"/>
    </source>
</evidence>
<reference evidence="9 10" key="1">
    <citation type="journal article" date="2018" name="Nat. Ecol. Evol.">
        <title>Shark genomes provide insights into elasmobranch evolution and the origin of vertebrates.</title>
        <authorList>
            <person name="Hara Y"/>
            <person name="Yamaguchi K"/>
            <person name="Onimaru K"/>
            <person name="Kadota M"/>
            <person name="Koyanagi M"/>
            <person name="Keeley SD"/>
            <person name="Tatsumi K"/>
            <person name="Tanaka K"/>
            <person name="Motone F"/>
            <person name="Kageyama Y"/>
            <person name="Nozu R"/>
            <person name="Adachi N"/>
            <person name="Nishimura O"/>
            <person name="Nakagawa R"/>
            <person name="Tanegashima C"/>
            <person name="Kiyatake I"/>
            <person name="Matsumoto R"/>
            <person name="Murakumo K"/>
            <person name="Nishida K"/>
            <person name="Terakita A"/>
            <person name="Kuratani S"/>
            <person name="Sato K"/>
            <person name="Hyodo S Kuraku.S."/>
        </authorList>
    </citation>
    <scope>NUCLEOTIDE SEQUENCE [LARGE SCALE GENOMIC DNA]</scope>
</reference>
<evidence type="ECO:0000256" key="8">
    <source>
        <dbReference type="SAM" id="SignalP"/>
    </source>
</evidence>
<organism evidence="9 10">
    <name type="scientific">Scyliorhinus torazame</name>
    <name type="common">Cloudy catshark</name>
    <name type="synonym">Catulus torazame</name>
    <dbReference type="NCBI Taxonomy" id="75743"/>
    <lineage>
        <taxon>Eukaryota</taxon>
        <taxon>Metazoa</taxon>
        <taxon>Chordata</taxon>
        <taxon>Craniata</taxon>
        <taxon>Vertebrata</taxon>
        <taxon>Chondrichthyes</taxon>
        <taxon>Elasmobranchii</taxon>
        <taxon>Galeomorphii</taxon>
        <taxon>Galeoidea</taxon>
        <taxon>Carcharhiniformes</taxon>
        <taxon>Scyliorhinidae</taxon>
        <taxon>Scyliorhinus</taxon>
    </lineage>
</organism>
<proteinExistence type="inferred from homology"/>
<dbReference type="InterPro" id="IPR007972">
    <property type="entry name" value="Mtfr1"/>
</dbReference>
<dbReference type="Pfam" id="PF05308">
    <property type="entry name" value="Mito_fiss_reg"/>
    <property type="match status" value="1"/>
</dbReference>
<keyword evidence="4 6" id="KW-0496">Mitochondrion</keyword>
<comment type="subcellular location">
    <subcellularLocation>
        <location evidence="1 6">Mitochondrion</location>
    </subcellularLocation>
</comment>
<evidence type="ECO:0000256" key="2">
    <source>
        <dbReference type="ARBA" id="ARBA00005807"/>
    </source>
</evidence>
<feature type="compositionally biased region" description="Pro residues" evidence="7">
    <location>
        <begin position="187"/>
        <end position="198"/>
    </location>
</feature>
<dbReference type="EMBL" id="BFAA01004226">
    <property type="protein sequence ID" value="GCB65754.1"/>
    <property type="molecule type" value="Genomic_DNA"/>
</dbReference>
<feature type="signal peptide" evidence="8">
    <location>
        <begin position="1"/>
        <end position="16"/>
    </location>
</feature>
<dbReference type="GO" id="GO:0000266">
    <property type="term" value="P:mitochondrial fission"/>
    <property type="evidence" value="ECO:0007669"/>
    <property type="project" value="UniProtKB-UniRule"/>
</dbReference>
<evidence type="ECO:0000256" key="6">
    <source>
        <dbReference type="RuleBase" id="RU369053"/>
    </source>
</evidence>
<dbReference type="STRING" id="75743.A0A401NY22"/>
<evidence type="ECO:0000256" key="4">
    <source>
        <dbReference type="ARBA" id="ARBA00023128"/>
    </source>
</evidence>
<feature type="compositionally biased region" description="Polar residues" evidence="7">
    <location>
        <begin position="292"/>
        <end position="306"/>
    </location>
</feature>
<dbReference type="OMA" id="QYERIEM"/>
<evidence type="ECO:0000256" key="3">
    <source>
        <dbReference type="ARBA" id="ARBA00022946"/>
    </source>
</evidence>
<comment type="similarity">
    <text evidence="2 6">Belongs to the MTFR1 family.</text>
</comment>
<dbReference type="Proteomes" id="UP000288216">
    <property type="component" value="Unassembled WGS sequence"/>
</dbReference>
<gene>
    <name evidence="9" type="ORF">scyTo_0010001</name>
</gene>
<evidence type="ECO:0000256" key="1">
    <source>
        <dbReference type="ARBA" id="ARBA00004173"/>
    </source>
</evidence>
<keyword evidence="8" id="KW-0732">Signal</keyword>
<feature type="region of interest" description="Disordered" evidence="7">
    <location>
        <begin position="287"/>
        <end position="330"/>
    </location>
</feature>
<dbReference type="OrthoDB" id="2133332at2759"/>
<keyword evidence="3" id="KW-0809">Transit peptide</keyword>
<evidence type="ECO:0000313" key="9">
    <source>
        <dbReference type="EMBL" id="GCB65754.1"/>
    </source>
</evidence>
<accession>A0A401NY22</accession>
<dbReference type="PANTHER" id="PTHR14215">
    <property type="entry name" value="PROTEIN OF UNKNOWN FUNCTION DUF729"/>
    <property type="match status" value="1"/>
</dbReference>
<sequence length="330" mass="36472">MFLFLIQMIRMMLGYAGLDMDSLQPFWSNKPYGSSRSIIRRIGSSLPLKPCPRVHFQIFHGVGEASQSFAESEYGSVSSLADVGWIVCDQGESFSKMRSEIRPECSDISEHQASSFARPIARQTSLPNLRHCKKVPATPTMASDAALEKISVLENELATLREQIAMIVTIQEKSSLSAVTPDGAVPRAPPLLPPPPPPLPPPPAIQRSVSAIDLIKERRGKKADNPTSPKQQTMPNMLDILKDINKVKLRSVKKSLDDLKPKQDQSTDPTALIAAALKRKFAHRYKNDRCSENQSSSSDFQASTEHPQFGQHLLKPMGKRKPLLGNTPQS</sequence>